<dbReference type="GO" id="GO:0016740">
    <property type="term" value="F:transferase activity"/>
    <property type="evidence" value="ECO:0007669"/>
    <property type="project" value="UniProtKB-KW"/>
</dbReference>
<organism evidence="2 3">
    <name type="scientific">Pontivivens ytuae</name>
    <dbReference type="NCBI Taxonomy" id="2789856"/>
    <lineage>
        <taxon>Bacteria</taxon>
        <taxon>Pseudomonadati</taxon>
        <taxon>Pseudomonadota</taxon>
        <taxon>Alphaproteobacteria</taxon>
        <taxon>Rhodobacterales</taxon>
        <taxon>Paracoccaceae</taxon>
        <taxon>Pontivivens</taxon>
    </lineage>
</organism>
<sequence length="271" mass="29096">MTPEALLSALRSRGWPVEAVERLPRGRTNCAWRVRSGERALTLRHPSGDPALLFPRDPAAERRALVALARTGLAPELAGWEPGLAGGAILTSYVEGRPWGGDAAAVGRLLRRLHGRAAPVGLPVRGCDPVGEGFAILAQCRDRGLAALAPPRVKLAGRALLHSDPVPGNLIEGPEGLALIDWQCPAAGPTAHDVMLFLSPAMQILGRERALTGAERQAFAAAYGPLPPPPVRAAMHWRMACHCQWRIERGDAAYRPALEAELRALARARRR</sequence>
<evidence type="ECO:0000313" key="2">
    <source>
        <dbReference type="EMBL" id="QPH55746.1"/>
    </source>
</evidence>
<dbReference type="Proteomes" id="UP000594800">
    <property type="component" value="Chromosome"/>
</dbReference>
<evidence type="ECO:0000313" key="3">
    <source>
        <dbReference type="Proteomes" id="UP000594800"/>
    </source>
</evidence>
<keyword evidence="2" id="KW-0808">Transferase</keyword>
<dbReference type="RefSeq" id="WP_196105008.1">
    <property type="nucleotide sequence ID" value="NZ_CP064942.1"/>
</dbReference>
<accession>A0A7S9QF01</accession>
<keyword evidence="3" id="KW-1185">Reference proteome</keyword>
<protein>
    <submittedName>
        <fullName evidence="2">Phosphotransferase</fullName>
    </submittedName>
</protein>
<dbReference type="InterPro" id="IPR002575">
    <property type="entry name" value="Aminoglycoside_PTrfase"/>
</dbReference>
<dbReference type="AlphaFoldDB" id="A0A7S9QF01"/>
<proteinExistence type="predicted"/>
<feature type="domain" description="Aminoglycoside phosphotransferase" evidence="1">
    <location>
        <begin position="20"/>
        <end position="227"/>
    </location>
</feature>
<gene>
    <name evidence="2" type="ORF">I0K15_08490</name>
</gene>
<reference evidence="2 3" key="1">
    <citation type="submission" date="2020-11" db="EMBL/GenBank/DDBJ databases">
        <title>Description of Pontivivens ytuae sp. nov. isolated from deep sea sediment of Mariana Trench.</title>
        <authorList>
            <person name="Wang Z."/>
            <person name="Sun Q.-L."/>
            <person name="Xu X.-D."/>
            <person name="Tang Y.-Z."/>
            <person name="Zhang J."/>
        </authorList>
    </citation>
    <scope>NUCLEOTIDE SEQUENCE [LARGE SCALE GENOMIC DNA]</scope>
    <source>
        <strain evidence="2 3">MT2928</strain>
    </source>
</reference>
<dbReference type="EMBL" id="CP064942">
    <property type="protein sequence ID" value="QPH55746.1"/>
    <property type="molecule type" value="Genomic_DNA"/>
</dbReference>
<name>A0A7S9QF01_9RHOB</name>
<dbReference type="Pfam" id="PF01636">
    <property type="entry name" value="APH"/>
    <property type="match status" value="1"/>
</dbReference>
<dbReference type="InterPro" id="IPR011009">
    <property type="entry name" value="Kinase-like_dom_sf"/>
</dbReference>
<evidence type="ECO:0000259" key="1">
    <source>
        <dbReference type="Pfam" id="PF01636"/>
    </source>
</evidence>
<dbReference type="Gene3D" id="3.90.1200.10">
    <property type="match status" value="1"/>
</dbReference>
<dbReference type="SUPFAM" id="SSF56112">
    <property type="entry name" value="Protein kinase-like (PK-like)"/>
    <property type="match status" value="1"/>
</dbReference>
<dbReference type="KEGG" id="poz:I0K15_08490"/>